<evidence type="ECO:0000256" key="11">
    <source>
        <dbReference type="RuleBase" id="RU368008"/>
    </source>
</evidence>
<feature type="repeat" description="Solcar" evidence="9">
    <location>
        <begin position="277"/>
        <end position="364"/>
    </location>
</feature>
<evidence type="ECO:0000256" key="5">
    <source>
        <dbReference type="ARBA" id="ARBA00022737"/>
    </source>
</evidence>
<organism evidence="13 14">
    <name type="scientific">Acer saccharum</name>
    <name type="common">Sugar maple</name>
    <dbReference type="NCBI Taxonomy" id="4024"/>
    <lineage>
        <taxon>Eukaryota</taxon>
        <taxon>Viridiplantae</taxon>
        <taxon>Streptophyta</taxon>
        <taxon>Embryophyta</taxon>
        <taxon>Tracheophyta</taxon>
        <taxon>Spermatophyta</taxon>
        <taxon>Magnoliopsida</taxon>
        <taxon>eudicotyledons</taxon>
        <taxon>Gunneridae</taxon>
        <taxon>Pentapetalae</taxon>
        <taxon>rosids</taxon>
        <taxon>malvids</taxon>
        <taxon>Sapindales</taxon>
        <taxon>Sapindaceae</taxon>
        <taxon>Hippocastanoideae</taxon>
        <taxon>Acereae</taxon>
        <taxon>Acer</taxon>
    </lineage>
</organism>
<evidence type="ECO:0000313" key="13">
    <source>
        <dbReference type="EMBL" id="KAK0579217.1"/>
    </source>
</evidence>
<dbReference type="GO" id="GO:0140021">
    <property type="term" value="P:mitochondrial ADP transmembrane transport"/>
    <property type="evidence" value="ECO:0007669"/>
    <property type="project" value="InterPro"/>
</dbReference>
<evidence type="ECO:0000256" key="4">
    <source>
        <dbReference type="ARBA" id="ARBA00022692"/>
    </source>
</evidence>
<feature type="transmembrane region" description="Helical" evidence="11">
    <location>
        <begin position="448"/>
        <end position="472"/>
    </location>
</feature>
<dbReference type="PRINTS" id="PR00926">
    <property type="entry name" value="MITOCARRIER"/>
</dbReference>
<evidence type="ECO:0000256" key="1">
    <source>
        <dbReference type="ARBA" id="ARBA00004141"/>
    </source>
</evidence>
<evidence type="ECO:0000256" key="8">
    <source>
        <dbReference type="ARBA" id="ARBA00024143"/>
    </source>
</evidence>
<keyword evidence="7 9" id="KW-0472">Membrane</keyword>
<dbReference type="AlphaFoldDB" id="A0AA39RS94"/>
<dbReference type="EMBL" id="JAUESC010000385">
    <property type="protein sequence ID" value="KAK0579217.1"/>
    <property type="molecule type" value="Genomic_DNA"/>
</dbReference>
<dbReference type="Pfam" id="PF00153">
    <property type="entry name" value="Mito_carr"/>
    <property type="match status" value="3"/>
</dbReference>
<dbReference type="SUPFAM" id="SSF103506">
    <property type="entry name" value="Mitochondrial carrier"/>
    <property type="match status" value="1"/>
</dbReference>
<feature type="repeat" description="Solcar" evidence="9">
    <location>
        <begin position="75"/>
        <end position="168"/>
    </location>
</feature>
<dbReference type="Gene3D" id="1.50.40.10">
    <property type="entry name" value="Mitochondrial carrier domain"/>
    <property type="match status" value="1"/>
</dbReference>
<evidence type="ECO:0000256" key="9">
    <source>
        <dbReference type="PROSITE-ProRule" id="PRU00282"/>
    </source>
</evidence>
<dbReference type="PROSITE" id="PS50920">
    <property type="entry name" value="SOLCAR"/>
    <property type="match status" value="3"/>
</dbReference>
<dbReference type="InterPro" id="IPR018108">
    <property type="entry name" value="MCP_transmembrane"/>
</dbReference>
<keyword evidence="4 9" id="KW-0812">Transmembrane</keyword>
<dbReference type="GO" id="GO:1990544">
    <property type="term" value="P:mitochondrial ATP transmembrane transport"/>
    <property type="evidence" value="ECO:0007669"/>
    <property type="project" value="InterPro"/>
</dbReference>
<feature type="compositionally biased region" description="Low complexity" evidence="12">
    <location>
        <begin position="65"/>
        <end position="74"/>
    </location>
</feature>
<dbReference type="InterPro" id="IPR002113">
    <property type="entry name" value="ADT_euk_type"/>
</dbReference>
<dbReference type="InterPro" id="IPR002067">
    <property type="entry name" value="MCP"/>
</dbReference>
<keyword evidence="5" id="KW-0677">Repeat</keyword>
<reference evidence="13" key="1">
    <citation type="journal article" date="2022" name="Plant J.">
        <title>Strategies of tolerance reflected in two North American maple genomes.</title>
        <authorList>
            <person name="McEvoy S.L."/>
            <person name="Sezen U.U."/>
            <person name="Trouern-Trend A."/>
            <person name="McMahon S.M."/>
            <person name="Schaberg P.G."/>
            <person name="Yang J."/>
            <person name="Wegrzyn J.L."/>
            <person name="Swenson N.G."/>
        </authorList>
    </citation>
    <scope>NUCLEOTIDE SEQUENCE</scope>
    <source>
        <strain evidence="13">NS2018</strain>
    </source>
</reference>
<dbReference type="InterPro" id="IPR023395">
    <property type="entry name" value="MCP_dom_sf"/>
</dbReference>
<sequence>MEDGSLYPSIYMKIHGQPCLFNSDFHKTQASNSIPATIAFFNGVLQSRLGPPHQGSSSPTVTPMSSKSVGVTSKKGNASNPVLQKLFWVSSLMTTAPVNRVMVLMRCQNEMIKSGRLSYPYKGIADCFARTVRNEGIISMWKGNTSHMIGLMTMKFMHGSVRDNCSTLFNYKREDSIGKQVGLLLAANSLSRAATLVLIHPFEYAKTRMANDINTKGNIEKRQFNGIIDVFRKTLKSNGIAGLYRGYIMANVAYLVNDVLVFVLEPKQLHKELGLQNSMMVGAMLITGVDVFVNLITYPMHTVVQRMMMRSGEAVKYKSSSDALLQILINEGVRSLYKGVSARITICAVTYGLAVLYLIILNKHRAVRSGQPTYSISIRWKNVRLEVERRRAATTVTRPRGGVTTATRPGGGAIGVSGLQRWISNPNRADLLPAAAMSSQSNPVLLRFLLWVGLVGMMMMVRLCLVVVYGFCVIDWLKVRLKVWFG</sequence>
<feature type="transmembrane region" description="Helical" evidence="11">
    <location>
        <begin position="340"/>
        <end position="360"/>
    </location>
</feature>
<evidence type="ECO:0000256" key="6">
    <source>
        <dbReference type="ARBA" id="ARBA00022989"/>
    </source>
</evidence>
<comment type="subunit">
    <text evidence="11">Monomer.</text>
</comment>
<comment type="caution">
    <text evidence="11">Lacks conserved residue(s) required for the propagation of feature annotation.</text>
</comment>
<evidence type="ECO:0000256" key="3">
    <source>
        <dbReference type="ARBA" id="ARBA00022448"/>
    </source>
</evidence>
<feature type="repeat" description="Solcar" evidence="9">
    <location>
        <begin position="179"/>
        <end position="271"/>
    </location>
</feature>
<proteinExistence type="inferred from homology"/>
<dbReference type="GO" id="GO:0005471">
    <property type="term" value="F:ATP:ADP antiporter activity"/>
    <property type="evidence" value="ECO:0007669"/>
    <property type="project" value="UniProtKB-UniRule"/>
</dbReference>
<feature type="compositionally biased region" description="Polar residues" evidence="12">
    <location>
        <begin position="54"/>
        <end position="64"/>
    </location>
</feature>
<dbReference type="Proteomes" id="UP001168877">
    <property type="component" value="Unassembled WGS sequence"/>
</dbReference>
<name>A0AA39RS94_ACESA</name>
<gene>
    <name evidence="13" type="ORF">LWI29_022923</name>
</gene>
<keyword evidence="3 10" id="KW-0813">Transport</keyword>
<evidence type="ECO:0000256" key="7">
    <source>
        <dbReference type="ARBA" id="ARBA00023136"/>
    </source>
</evidence>
<protein>
    <recommendedName>
        <fullName evidence="11">ADP/ATP translocase</fullName>
    </recommendedName>
    <alternativeName>
        <fullName evidence="11">ADP,ATP carrier protein</fullName>
    </alternativeName>
</protein>
<keyword evidence="6 11" id="KW-1133">Transmembrane helix</keyword>
<accession>A0AA39RS94</accession>
<evidence type="ECO:0000256" key="2">
    <source>
        <dbReference type="ARBA" id="ARBA00006375"/>
    </source>
</evidence>
<evidence type="ECO:0000256" key="10">
    <source>
        <dbReference type="RuleBase" id="RU000488"/>
    </source>
</evidence>
<dbReference type="PANTHER" id="PTHR45635">
    <property type="entry name" value="ADP,ATP CARRIER PROTEIN 1-RELATED-RELATED"/>
    <property type="match status" value="1"/>
</dbReference>
<dbReference type="PANTHER" id="PTHR45635:SF23">
    <property type="entry name" value="ADP_ATP TRANSLOCASE"/>
    <property type="match status" value="1"/>
</dbReference>
<reference evidence="13" key="2">
    <citation type="submission" date="2023-06" db="EMBL/GenBank/DDBJ databases">
        <authorList>
            <person name="Swenson N.G."/>
            <person name="Wegrzyn J.L."/>
            <person name="Mcevoy S.L."/>
        </authorList>
    </citation>
    <scope>NUCLEOTIDE SEQUENCE</scope>
    <source>
        <strain evidence="13">NS2018</strain>
        <tissue evidence="13">Leaf</tissue>
    </source>
</reference>
<feature type="region of interest" description="Disordered" evidence="12">
    <location>
        <begin position="50"/>
        <end position="74"/>
    </location>
</feature>
<comment type="caution">
    <text evidence="13">The sequence shown here is derived from an EMBL/GenBank/DDBJ whole genome shotgun (WGS) entry which is preliminary data.</text>
</comment>
<comment type="function">
    <text evidence="11">Catalyzes the exchange of ADP and ATP across the membrane.</text>
</comment>
<feature type="transmembrane region" description="Helical" evidence="11">
    <location>
        <begin position="242"/>
        <end position="264"/>
    </location>
</feature>
<keyword evidence="14" id="KW-1185">Reference proteome</keyword>
<comment type="subcellular location">
    <subcellularLocation>
        <location evidence="1 11">Membrane</location>
        <topology evidence="1 11">Multi-pass membrane protein</topology>
    </subcellularLocation>
</comment>
<evidence type="ECO:0000256" key="12">
    <source>
        <dbReference type="SAM" id="MobiDB-lite"/>
    </source>
</evidence>
<dbReference type="GO" id="GO:0005743">
    <property type="term" value="C:mitochondrial inner membrane"/>
    <property type="evidence" value="ECO:0007669"/>
    <property type="project" value="InterPro"/>
</dbReference>
<comment type="similarity">
    <text evidence="2 10">Belongs to the mitochondrial carrier (TC 2.A.29) family.</text>
</comment>
<comment type="catalytic activity">
    <reaction evidence="8">
        <text>ADP(in) + ATP(out) = ADP(out) + ATP(in)</text>
        <dbReference type="Rhea" id="RHEA:34999"/>
        <dbReference type="ChEBI" id="CHEBI:30616"/>
        <dbReference type="ChEBI" id="CHEBI:456216"/>
    </reaction>
    <physiologicalReaction direction="left-to-right" evidence="8">
        <dbReference type="Rhea" id="RHEA:35000"/>
    </physiologicalReaction>
</comment>
<feature type="transmembrane region" description="Helical" evidence="11">
    <location>
        <begin position="279"/>
        <end position="300"/>
    </location>
</feature>
<evidence type="ECO:0000313" key="14">
    <source>
        <dbReference type="Proteomes" id="UP001168877"/>
    </source>
</evidence>